<feature type="compositionally biased region" description="Polar residues" evidence="5">
    <location>
        <begin position="75"/>
        <end position="105"/>
    </location>
</feature>
<dbReference type="InterPro" id="IPR000719">
    <property type="entry name" value="Prot_kinase_dom"/>
</dbReference>
<dbReference type="SMART" id="SM00220">
    <property type="entry name" value="S_TKc"/>
    <property type="match status" value="3"/>
</dbReference>
<keyword evidence="2 3" id="KW-0067">ATP-binding</keyword>
<evidence type="ECO:0000259" key="6">
    <source>
        <dbReference type="PROSITE" id="PS50011"/>
    </source>
</evidence>
<protein>
    <submittedName>
        <fullName evidence="8">Serine/threonine-protein kinase/endoribonuclease ire-1</fullName>
    </submittedName>
</protein>
<dbReference type="Pfam" id="PF00619">
    <property type="entry name" value="CARD"/>
    <property type="match status" value="2"/>
</dbReference>
<dbReference type="InterPro" id="IPR017441">
    <property type="entry name" value="Protein_kinase_ATP_BS"/>
</dbReference>
<keyword evidence="1 3" id="KW-0547">Nucleotide-binding</keyword>
<dbReference type="SUPFAM" id="SSF47986">
    <property type="entry name" value="DEATH domain"/>
    <property type="match status" value="2"/>
</dbReference>
<comment type="caution">
    <text evidence="8">The sequence shown here is derived from an EMBL/GenBank/DDBJ whole genome shotgun (WGS) entry which is preliminary data.</text>
</comment>
<feature type="binding site" evidence="3">
    <location>
        <position position="1144"/>
    </location>
    <ligand>
        <name>ATP</name>
        <dbReference type="ChEBI" id="CHEBI:30616"/>
    </ligand>
</feature>
<organism evidence="8 9">
    <name type="scientific">Labeo rohita</name>
    <name type="common">Indian major carp</name>
    <name type="synonym">Cyprinus rohita</name>
    <dbReference type="NCBI Taxonomy" id="84645"/>
    <lineage>
        <taxon>Eukaryota</taxon>
        <taxon>Metazoa</taxon>
        <taxon>Chordata</taxon>
        <taxon>Craniata</taxon>
        <taxon>Vertebrata</taxon>
        <taxon>Euteleostomi</taxon>
        <taxon>Actinopterygii</taxon>
        <taxon>Neopterygii</taxon>
        <taxon>Teleostei</taxon>
        <taxon>Ostariophysi</taxon>
        <taxon>Cypriniformes</taxon>
        <taxon>Cyprinidae</taxon>
        <taxon>Labeoninae</taxon>
        <taxon>Labeonini</taxon>
        <taxon>Labeo</taxon>
    </lineage>
</organism>
<feature type="domain" description="Protein kinase" evidence="6">
    <location>
        <begin position="1112"/>
        <end position="1363"/>
    </location>
</feature>
<dbReference type="SUPFAM" id="SSF56112">
    <property type="entry name" value="Protein kinase-like (PK-like)"/>
    <property type="match status" value="4"/>
</dbReference>
<evidence type="ECO:0000259" key="7">
    <source>
        <dbReference type="PROSITE" id="PS50209"/>
    </source>
</evidence>
<dbReference type="PROSITE" id="PS00108">
    <property type="entry name" value="PROTEIN_KINASE_ST"/>
    <property type="match status" value="3"/>
</dbReference>
<evidence type="ECO:0000256" key="4">
    <source>
        <dbReference type="SAM" id="Coils"/>
    </source>
</evidence>
<dbReference type="InterPro" id="IPR011029">
    <property type="entry name" value="DEATH-like_dom_sf"/>
</dbReference>
<dbReference type="PROSITE" id="PS50011">
    <property type="entry name" value="PROTEIN_KINASE_DOM"/>
    <property type="match status" value="3"/>
</dbReference>
<dbReference type="Proteomes" id="UP000830375">
    <property type="component" value="Unassembled WGS sequence"/>
</dbReference>
<feature type="domain" description="Protein kinase" evidence="6">
    <location>
        <begin position="147"/>
        <end position="410"/>
    </location>
</feature>
<dbReference type="Pfam" id="PF00069">
    <property type="entry name" value="Pkinase"/>
    <property type="match status" value="3"/>
</dbReference>
<feature type="binding site" evidence="3">
    <location>
        <position position="689"/>
    </location>
    <ligand>
        <name>ATP</name>
        <dbReference type="ChEBI" id="CHEBI:30616"/>
    </ligand>
</feature>
<dbReference type="GO" id="GO:0016301">
    <property type="term" value="F:kinase activity"/>
    <property type="evidence" value="ECO:0007669"/>
    <property type="project" value="UniProtKB-KW"/>
</dbReference>
<evidence type="ECO:0000256" key="3">
    <source>
        <dbReference type="PROSITE-ProRule" id="PRU10141"/>
    </source>
</evidence>
<evidence type="ECO:0000313" key="9">
    <source>
        <dbReference type="Proteomes" id="UP000830375"/>
    </source>
</evidence>
<feature type="compositionally biased region" description="Basic and acidic residues" evidence="5">
    <location>
        <begin position="598"/>
        <end position="621"/>
    </location>
</feature>
<dbReference type="Gene3D" id="1.10.533.10">
    <property type="entry name" value="Death Domain, Fas"/>
    <property type="match status" value="3"/>
</dbReference>
<dbReference type="InterPro" id="IPR008271">
    <property type="entry name" value="Ser/Thr_kinase_AS"/>
</dbReference>
<name>A0ABQ8MT97_LABRO</name>
<feature type="domain" description="CARD" evidence="7">
    <location>
        <begin position="1014"/>
        <end position="1081"/>
    </location>
</feature>
<dbReference type="PROSITE" id="PS00107">
    <property type="entry name" value="PROTEIN_KINASE_ATP"/>
    <property type="match status" value="2"/>
</dbReference>
<keyword evidence="8" id="KW-0808">Transferase</keyword>
<reference evidence="8 9" key="1">
    <citation type="submission" date="2022-01" db="EMBL/GenBank/DDBJ databases">
        <title>A high-quality chromosome-level genome assembly of rohu carp, Labeo rohita.</title>
        <authorList>
            <person name="Arick M.A. II"/>
            <person name="Hsu C.-Y."/>
            <person name="Magbanua Z."/>
            <person name="Pechanova O."/>
            <person name="Grover C."/>
            <person name="Miller E."/>
            <person name="Thrash A."/>
            <person name="Ezzel L."/>
            <person name="Alam S."/>
            <person name="Benzie J."/>
            <person name="Hamilton M."/>
            <person name="Karsi A."/>
            <person name="Lawrence M.L."/>
            <person name="Peterson D.G."/>
        </authorList>
    </citation>
    <scope>NUCLEOTIDE SEQUENCE [LARGE SCALE GENOMIC DNA]</scope>
    <source>
        <strain evidence="9">BAU-BD-2019</strain>
        <tissue evidence="8">Blood</tissue>
    </source>
</reference>
<feature type="region of interest" description="Disordered" evidence="5">
    <location>
        <begin position="591"/>
        <end position="621"/>
    </location>
</feature>
<gene>
    <name evidence="8" type="ORF">H4Q32_009693</name>
</gene>
<dbReference type="Gene3D" id="1.10.510.10">
    <property type="entry name" value="Transferase(Phosphotransferase) domain 1"/>
    <property type="match status" value="4"/>
</dbReference>
<evidence type="ECO:0000256" key="5">
    <source>
        <dbReference type="SAM" id="MobiDB-lite"/>
    </source>
</evidence>
<dbReference type="InterPro" id="IPR045133">
    <property type="entry name" value="IRE1/2-like"/>
</dbReference>
<evidence type="ECO:0000313" key="8">
    <source>
        <dbReference type="EMBL" id="KAI2665955.1"/>
    </source>
</evidence>
<dbReference type="PANTHER" id="PTHR13954:SF28">
    <property type="match status" value="1"/>
</dbReference>
<keyword evidence="8" id="KW-0418">Kinase</keyword>
<accession>A0ABQ8MT97</accession>
<proteinExistence type="predicted"/>
<dbReference type="PROSITE" id="PS50209">
    <property type="entry name" value="CARD"/>
    <property type="match status" value="2"/>
</dbReference>
<feature type="region of interest" description="Disordered" evidence="5">
    <location>
        <begin position="71"/>
        <end position="118"/>
    </location>
</feature>
<keyword evidence="9" id="KW-1185">Reference proteome</keyword>
<feature type="domain" description="CARD" evidence="7">
    <location>
        <begin position="511"/>
        <end position="595"/>
    </location>
</feature>
<sequence length="1873" mass="218529">MPIADSLRALKIIQEETYSQIFVAPTRMDKMRQLHDALSTNEQKCAFYNLLKLNEPFLFEDLKRKVPQEIEQGMAGSSAQTSSKVLETESHPQNAETVQTEAIQQRTEDQQITRWNRDRSCTRHSTKIEKLLKEPDRKKVRNLYFYKDEKYMIGFGGSGTQVYIGVCEDGTEVAIKIIPKNPKNKKDFENELIHLQDSKLESPYIVRYVTCAEDKDFYYLANQLCEYDLVDYMEYLRQPEQKDRKETTLRRIVKEMLLGLQVLHHAGVVHRDIKPSNVLIDKEERARLADFGISRKLEDGKTRVYTDRAGTQGWEATEILEQFEQGNTELKAHYNQSSDIQVAGMLTYYILSDGKHPFGDGIRREVNISEGKYSLGDIQDIATKDLIKWMINKDKDERPTINKVLNHPYFWDDKRIREVLHNLGNKEEVQDYENYKNNEKLNDTVKKYTEGKTFSDWKTKVPKTWTKIGKKLPNDLLGLLRHLRNALGHQEKEFYKEKMIDEFPDFLINAEFVDTHYDALIQRVTSVMPITDKMYESRNLTWEVYSKITKAISKKSQIRELLNAVKSGGPALKSAFYKVLRDVQPEVIQELEGSSSQTDHEKQVTESHHQKVETEKEEVKTHRPENNIIRWNPSSIKYRSEIEELRKDSCRKKVGNLYFSRSNKYIIGSGGSGTVYLGLKEDGTEVAIKRITKDQQKSKDFENELKHLRDLNLESKNIVRYVDLAEDEDFYYLALQLCEYDMEDYMENLRQEEQKDKALRRIVKEILLGLQVLHQAEVIHRDIKPGNVLIDSGKNARLADFGLSRKLEEGRSTVHTARAGTLGWEATEILNQDTGYKKSSDIQVAGMLMYYILSDGKHPFGDIKDREENIKKGQHSLEDLQDIVAKDLIEWMINKEPAERLTIDEVLRHPYFWDDDRRNDILTIVGVDLKNLWKLFKTAEEITEGKHFSNWKSELLKIWPDINKKLPEDVLGLLRVLRNKLVHANVRNEFEEKKIFDLFPDFFISLHRVAKTKTAAENAEFVDTYYANLIQRVTSVMPITDKLYQNRVLTREVYSKITNAPTPQAKMRELLYSVKAGGPEAGHEKQVTESHSQRAEVEKYQAKTHRPENNIISSKCIIGSGGSGTVYLGLKEDGTEVAIKRIIKDHRKSKDFENELKHLRDLNLESKNIVRYVDLAEDEDFYYLALQLCEYDMEDYMENLRQEEHKEKALRRIVKEILLGLQVLHRAGVIHRDIKPGNVLIDSGKNARLADFGLSRKLEEGRSTVHTARAGTLGWEATEILNQDAGYKKSSDIQVAGMLVYYILSDGKHPFGDVKDREENIKKGQHSLEDLQDIVAKDLIEWMINKEPAERLTIDEVLRHPYFWNQTKTKMLRMLGEIEEVQNRNLENLSKLCDSAKKFTEGKTFNKWKSELIDEWSDINKDLPEDLLGLLRVFRNKLTHGGFHEEMFDRFPDFFISLHRLAIDMGWNSIDPSHTFNSSYLKLLLKGYRPCYDHTEDMKLKFWYKFRRKKKLKNSLFDHFFNKNIEMLRNTRTKEAILELSKDKSKRKIGNFYFSKKEKYNINPSGPIPVYIGFMKDGSLIAIYCFHKSSYSAYLKYLIRCLQDPKLEGKIIKYVGLEEDDKCDYLAVNLWDYNLDEYVRNLHDSQIVSQINIKEIVMEILLCLQVLHRAGVIHDSENRVRLTGIKLEGETTDNTDRAGTQDWDATEDLGKENKYTMRSDIKYCDMENDVQDIEARNLINWMVNNATMYTFILFIRKEEVLRKLGDQPEVQYYIDISKVCKTRKAEEGLTAREAVERTFSNKKDKSRDKGALLIDEWPDINKDLPEDLIGLLRVFRNKLTHGGFDEQMFDRFPDFFISLHRLAIDMGWDCTWS</sequence>
<dbReference type="InterPro" id="IPR001315">
    <property type="entry name" value="CARD"/>
</dbReference>
<feature type="compositionally biased region" description="Basic and acidic residues" evidence="5">
    <location>
        <begin position="106"/>
        <end position="118"/>
    </location>
</feature>
<feature type="coiled-coil region" evidence="4">
    <location>
        <begin position="735"/>
        <end position="762"/>
    </location>
</feature>
<keyword evidence="4" id="KW-0175">Coiled coil</keyword>
<dbReference type="EMBL" id="JACTAM010000003">
    <property type="protein sequence ID" value="KAI2665955.1"/>
    <property type="molecule type" value="Genomic_DNA"/>
</dbReference>
<evidence type="ECO:0000256" key="2">
    <source>
        <dbReference type="ARBA" id="ARBA00022840"/>
    </source>
</evidence>
<dbReference type="PANTHER" id="PTHR13954">
    <property type="entry name" value="IRE1-RELATED"/>
    <property type="match status" value="1"/>
</dbReference>
<evidence type="ECO:0000256" key="1">
    <source>
        <dbReference type="ARBA" id="ARBA00022741"/>
    </source>
</evidence>
<feature type="domain" description="Protein kinase" evidence="6">
    <location>
        <begin position="661"/>
        <end position="912"/>
    </location>
</feature>
<dbReference type="InterPro" id="IPR011009">
    <property type="entry name" value="Kinase-like_dom_sf"/>
</dbReference>